<dbReference type="PROSITE" id="PS51257">
    <property type="entry name" value="PROKAR_LIPOPROTEIN"/>
    <property type="match status" value="1"/>
</dbReference>
<proteinExistence type="predicted"/>
<accession>A0ABP6T3K2</accession>
<keyword evidence="1" id="KW-0732">Signal</keyword>
<gene>
    <name evidence="2" type="ORF">GCM10020369_53520</name>
</gene>
<organism evidence="2 3">
    <name type="scientific">Cryptosporangium minutisporangium</name>
    <dbReference type="NCBI Taxonomy" id="113569"/>
    <lineage>
        <taxon>Bacteria</taxon>
        <taxon>Bacillati</taxon>
        <taxon>Actinomycetota</taxon>
        <taxon>Actinomycetes</taxon>
        <taxon>Cryptosporangiales</taxon>
        <taxon>Cryptosporangiaceae</taxon>
        <taxon>Cryptosporangium</taxon>
    </lineage>
</organism>
<feature type="chain" id="PRO_5046382304" description="Lipoprotein" evidence="1">
    <location>
        <begin position="26"/>
        <end position="461"/>
    </location>
</feature>
<dbReference type="RefSeq" id="WP_345730975.1">
    <property type="nucleotide sequence ID" value="NZ_BAAAYN010000037.1"/>
</dbReference>
<dbReference type="Proteomes" id="UP001501676">
    <property type="component" value="Unassembled WGS sequence"/>
</dbReference>
<dbReference type="EMBL" id="BAAAYN010000037">
    <property type="protein sequence ID" value="GAA3392313.1"/>
    <property type="molecule type" value="Genomic_DNA"/>
</dbReference>
<evidence type="ECO:0000256" key="1">
    <source>
        <dbReference type="SAM" id="SignalP"/>
    </source>
</evidence>
<comment type="caution">
    <text evidence="2">The sequence shown here is derived from an EMBL/GenBank/DDBJ whole genome shotgun (WGS) entry which is preliminary data.</text>
</comment>
<evidence type="ECO:0000313" key="2">
    <source>
        <dbReference type="EMBL" id="GAA3392313.1"/>
    </source>
</evidence>
<keyword evidence="3" id="KW-1185">Reference proteome</keyword>
<feature type="signal peptide" evidence="1">
    <location>
        <begin position="1"/>
        <end position="25"/>
    </location>
</feature>
<evidence type="ECO:0000313" key="3">
    <source>
        <dbReference type="Proteomes" id="UP001501676"/>
    </source>
</evidence>
<protein>
    <recommendedName>
        <fullName evidence="4">Lipoprotein</fullName>
    </recommendedName>
</protein>
<reference evidence="3" key="1">
    <citation type="journal article" date="2019" name="Int. J. Syst. Evol. Microbiol.">
        <title>The Global Catalogue of Microorganisms (GCM) 10K type strain sequencing project: providing services to taxonomists for standard genome sequencing and annotation.</title>
        <authorList>
            <consortium name="The Broad Institute Genomics Platform"/>
            <consortium name="The Broad Institute Genome Sequencing Center for Infectious Disease"/>
            <person name="Wu L."/>
            <person name="Ma J."/>
        </authorList>
    </citation>
    <scope>NUCLEOTIDE SEQUENCE [LARGE SCALE GENOMIC DNA]</scope>
    <source>
        <strain evidence="3">JCM 9458</strain>
    </source>
</reference>
<sequence length="461" mass="48451">MSISRRTRRLTAAALAAVLTAGGLAACEVGQTTDLGVIRAVDPGHGNTPYYTNRDAGFSARLTGTNSAGQTVTRDLWTFGDTDAWNANTGAKMQYFKTNTASLVPPVTPGSVPAVPPMPVEVAYVNGVPSYFTEFITDGARPACPAPSGKPANYYYQARWPNGLVRMPDSDARRETAVVFYQDFCVHLPTTADPNLEYLFKTGGAARYVWDAYSPDAPPHATTLGNALFQPGTWRDHAWAVNKPGYTYGAGAYLSDGPSSNQKYLNLLACGQNSDCTQARLLVDSANLSGSLTRIATAANWAYRTEGASSANTDDAWQALPSSGCAPTPYVTCGTMPLPKPVIKAGSDPLTRVSGSPSVASIGGYLFVTYAVFANDEVAAVRLADSSGVFDPVAGSGLLPAGKCASGCYAPVIHPELNTSDGKIAFSYVANASVTPPGKTPVATMRLGWTCLDTFDTGEPC</sequence>
<evidence type="ECO:0008006" key="4">
    <source>
        <dbReference type="Google" id="ProtNLM"/>
    </source>
</evidence>
<name>A0ABP6T3K2_9ACTN</name>